<evidence type="ECO:0000259" key="5">
    <source>
        <dbReference type="Pfam" id="PF22178"/>
    </source>
</evidence>
<dbReference type="InterPro" id="IPR017847">
    <property type="entry name" value="T6SS_RhsGE_Vgr_subset"/>
</dbReference>
<evidence type="ECO:0000256" key="1">
    <source>
        <dbReference type="ARBA" id="ARBA00004613"/>
    </source>
</evidence>
<dbReference type="PANTHER" id="PTHR32305:SF15">
    <property type="entry name" value="PROTEIN RHSA-RELATED"/>
    <property type="match status" value="1"/>
</dbReference>
<dbReference type="RefSeq" id="WP_340337945.1">
    <property type="nucleotide sequence ID" value="NZ_JBBKZS010000013.1"/>
</dbReference>
<dbReference type="InterPro" id="IPR006533">
    <property type="entry name" value="T6SS_Vgr_RhsGE"/>
</dbReference>
<dbReference type="NCBIfam" id="TIGR01646">
    <property type="entry name" value="vgr_GE"/>
    <property type="match status" value="2"/>
</dbReference>
<evidence type="ECO:0000256" key="2">
    <source>
        <dbReference type="ARBA" id="ARBA00005558"/>
    </source>
</evidence>
<dbReference type="Pfam" id="PF22178">
    <property type="entry name" value="Gp5_trimer_C"/>
    <property type="match status" value="1"/>
</dbReference>
<evidence type="ECO:0000313" key="6">
    <source>
        <dbReference type="EMBL" id="MEJ8857876.1"/>
    </source>
</evidence>
<feature type="domain" description="Gp5/Type VI secretion system Vgr C-terminal trimerisation" evidence="5">
    <location>
        <begin position="515"/>
        <end position="622"/>
    </location>
</feature>
<dbReference type="InterPro" id="IPR050708">
    <property type="entry name" value="T6SS_VgrG/RHS"/>
</dbReference>
<dbReference type="Pfam" id="PF05954">
    <property type="entry name" value="Phage_GPD"/>
    <property type="match status" value="1"/>
</dbReference>
<evidence type="ECO:0000313" key="7">
    <source>
        <dbReference type="Proteomes" id="UP001367030"/>
    </source>
</evidence>
<gene>
    <name evidence="6" type="primary">tssI</name>
    <name evidence="6" type="ORF">WKW79_25125</name>
</gene>
<dbReference type="Proteomes" id="UP001367030">
    <property type="component" value="Unassembled WGS sequence"/>
</dbReference>
<feature type="domain" description="Gp5/Type VI secretion system Vgr protein OB-fold" evidence="4">
    <location>
        <begin position="431"/>
        <end position="498"/>
    </location>
</feature>
<dbReference type="SUPFAM" id="SSF69255">
    <property type="entry name" value="gp5 N-terminal domain-like"/>
    <property type="match status" value="1"/>
</dbReference>
<dbReference type="SUPFAM" id="SSF69349">
    <property type="entry name" value="Phage fibre proteins"/>
    <property type="match status" value="1"/>
</dbReference>
<proteinExistence type="inferred from homology"/>
<name>A0ABU8XDH8_9BURK</name>
<dbReference type="InterPro" id="IPR054030">
    <property type="entry name" value="Gp5_Vgr_C"/>
</dbReference>
<reference evidence="6 7" key="1">
    <citation type="submission" date="2024-03" db="EMBL/GenBank/DDBJ databases">
        <title>Novel species of the genus Variovorax.</title>
        <authorList>
            <person name="Liu Q."/>
            <person name="Xin Y.-H."/>
        </authorList>
    </citation>
    <scope>NUCLEOTIDE SEQUENCE [LARGE SCALE GENOMIC DNA]</scope>
    <source>
        <strain evidence="6 7">KACC 18901</strain>
    </source>
</reference>
<comment type="subcellular location">
    <subcellularLocation>
        <location evidence="1">Secreted</location>
    </subcellularLocation>
</comment>
<comment type="similarity">
    <text evidence="2">Belongs to the VgrG protein family.</text>
</comment>
<dbReference type="NCBIfam" id="TIGR03361">
    <property type="entry name" value="VI_Rhs_Vgr"/>
    <property type="match status" value="1"/>
</dbReference>
<dbReference type="InterPro" id="IPR006531">
    <property type="entry name" value="Gp5/Vgr_OB"/>
</dbReference>
<sequence>MAAEFQIRSESPVASDLMFWSIAGHEGLSRASFYELTVLSESGAITAKDILGHAFDIVIQFQDSEGTAHERHCQGHATRFIRLNSVGRHFEYRITLRSWFWLLTKRTNSRILQDKEVLAVMEDVLEDSPIKRLKKLKSKDVIGAHKPHTYCVQYQESDHAFLSRLLEEEGIYYWFDAHDAPGTMHLSDAIDLAHDKLPAADTLQFDPHGSSESRFNEVTRFASMRQFDTGKFASRDNDFTVVSKELSADKGDPDAHELADLEAFEFPGGYIDGDDTDSIATVRVDELVGRRQRHWAFTHWPDVAVGKRFEYKGNGDGSNDGEYVIAGCTFVASHPGYEGLHPTDATRSLVAVLQCALDDDAVNADSRRAFEDLIDELPELRTGIQGSSAFLLTLLPIDMHWRPPRLTPRARMPGPQCAIVVGKSGEEIWTDKYGRVKVQFHWDRYGKRDENSSCWIRVSQPWAGKGWGSVSIPRIGQEVIVDFLEGDPDQPIIVGRFYNGESMPPYSLPGDAVVSGLKTNTHKGKGYNEMSMNDTAGKEQIVVHAQYDLNTTVKHDEKHIVETGNRTIEVRTGTHTETIKGNTAIKISTGTYDHNVATGTAHYHVKAALTEDYDTSQTTTVKGPVYIHATESIQLHTGSSNLWMAKDGTITLKGVNITIDGSSTVTILSKKITEIGDAELKGSAPNVVFSGGTQAQLGVGNQQVTCDKAKVNVSGAAINASAVGMHEITGAVVKIN</sequence>
<protein>
    <submittedName>
        <fullName evidence="6">Type VI secretion system tip protein TssI/VgrG</fullName>
    </submittedName>
</protein>
<dbReference type="Gene3D" id="4.10.220.110">
    <property type="match status" value="1"/>
</dbReference>
<keyword evidence="3" id="KW-0964">Secreted</keyword>
<organism evidence="6 7">
    <name type="scientific">Variovorax robiniae</name>
    <dbReference type="NCBI Taxonomy" id="1836199"/>
    <lineage>
        <taxon>Bacteria</taxon>
        <taxon>Pseudomonadati</taxon>
        <taxon>Pseudomonadota</taxon>
        <taxon>Betaproteobacteria</taxon>
        <taxon>Burkholderiales</taxon>
        <taxon>Comamonadaceae</taxon>
        <taxon>Variovorax</taxon>
    </lineage>
</organism>
<evidence type="ECO:0000259" key="4">
    <source>
        <dbReference type="Pfam" id="PF04717"/>
    </source>
</evidence>
<accession>A0ABU8XDH8</accession>
<dbReference type="Pfam" id="PF04717">
    <property type="entry name" value="Phage_base_V"/>
    <property type="match status" value="1"/>
</dbReference>
<dbReference type="SUPFAM" id="SSF69279">
    <property type="entry name" value="Phage tail proteins"/>
    <property type="match status" value="2"/>
</dbReference>
<dbReference type="PANTHER" id="PTHR32305">
    <property type="match status" value="1"/>
</dbReference>
<dbReference type="Gene3D" id="2.30.110.50">
    <property type="match status" value="1"/>
</dbReference>
<keyword evidence="7" id="KW-1185">Reference proteome</keyword>
<dbReference type="InterPro" id="IPR037026">
    <property type="entry name" value="Vgr_OB-fold_dom_sf"/>
</dbReference>
<dbReference type="Gene3D" id="3.55.50.10">
    <property type="entry name" value="Baseplate protein-like domains"/>
    <property type="match status" value="1"/>
</dbReference>
<dbReference type="EMBL" id="JBBKZS010000013">
    <property type="protein sequence ID" value="MEJ8857876.1"/>
    <property type="molecule type" value="Genomic_DNA"/>
</dbReference>
<dbReference type="Gene3D" id="2.40.50.230">
    <property type="entry name" value="Gp5 N-terminal domain"/>
    <property type="match status" value="1"/>
</dbReference>
<comment type="caution">
    <text evidence="6">The sequence shown here is derived from an EMBL/GenBank/DDBJ whole genome shotgun (WGS) entry which is preliminary data.</text>
</comment>
<evidence type="ECO:0000256" key="3">
    <source>
        <dbReference type="ARBA" id="ARBA00022525"/>
    </source>
</evidence>